<keyword evidence="1" id="KW-0175">Coiled coil</keyword>
<dbReference type="Proteomes" id="UP000003094">
    <property type="component" value="Unassembled WGS sequence"/>
</dbReference>
<evidence type="ECO:0000256" key="1">
    <source>
        <dbReference type="SAM" id="Coils"/>
    </source>
</evidence>
<organism evidence="2 3">
    <name type="scientific">Paenibacillus vortex V453</name>
    <dbReference type="NCBI Taxonomy" id="715225"/>
    <lineage>
        <taxon>Bacteria</taxon>
        <taxon>Bacillati</taxon>
        <taxon>Bacillota</taxon>
        <taxon>Bacilli</taxon>
        <taxon>Bacillales</taxon>
        <taxon>Paenibacillaceae</taxon>
        <taxon>Paenibacillus</taxon>
    </lineage>
</organism>
<evidence type="ECO:0000313" key="2">
    <source>
        <dbReference type="EMBL" id="EFU39312.1"/>
    </source>
</evidence>
<reference evidence="2 3" key="1">
    <citation type="journal article" date="2010" name="BMC Genomics">
        <title>Genome sequence of the pattern forming Paenibacillus vortex bacterium reveals potential for thriving in complex environments.</title>
        <authorList>
            <person name="Sirota-Madi A."/>
            <person name="Olender T."/>
            <person name="Helman Y."/>
            <person name="Ingham C."/>
            <person name="Brainis I."/>
            <person name="Roth D."/>
            <person name="Hagi E."/>
            <person name="Brodsky L."/>
            <person name="Leshkowitz D."/>
            <person name="Galatenko V."/>
            <person name="Nikolaev V."/>
            <person name="Mugasimangalam R.C."/>
            <person name="Bransburg-Zabary S."/>
            <person name="Gutnick D.L."/>
            <person name="Lancet D."/>
            <person name="Ben-Jacob E."/>
        </authorList>
    </citation>
    <scope>NUCLEOTIDE SEQUENCE [LARGE SCALE GENOMIC DNA]</scope>
    <source>
        <strain evidence="2 3">V453</strain>
    </source>
</reference>
<protein>
    <submittedName>
        <fullName evidence="2">Uncharacterized protein</fullName>
    </submittedName>
</protein>
<accession>A0A2R9SPP5</accession>
<name>A0A2R9SPP5_9BACL</name>
<proteinExistence type="predicted"/>
<comment type="caution">
    <text evidence="2">The sequence shown here is derived from an EMBL/GenBank/DDBJ whole genome shotgun (WGS) entry which is preliminary data.</text>
</comment>
<dbReference type="KEGG" id="pvo:PVOR_25163"/>
<keyword evidence="3" id="KW-1185">Reference proteome</keyword>
<dbReference type="AlphaFoldDB" id="A0A2R9SPP5"/>
<gene>
    <name evidence="2" type="ORF">PVOR_25163</name>
</gene>
<sequence>MSEQQPRKLKRCVIKEEFVSLTGDAVSAAILNQMIFWQELVNKSDQEIQTEINAYEKIGDKRKIANLKKQMKNGWFWKAAKEMAEEVMFSTRQTVDRKMRALVDKGFMESRPNPDPRYVTNYYRVNLAYIQTELNKIGFSLEGYALPEPQQKDEVTPNNTTYGIAQNEQYHMYGVAQNEQGVAQNEQGVAQNEQVSNYLSLGFQSLSFEEEEVYTGRDPLIHMLIFVSKTKAPTIRHEAFLQNLTTCNIKNEMGIQIVEYMRTQKQDINNYTCDAIDRTFAEFVKRSKSNDKIKVFPRWFATTIVNKQFEVDQDDARADEARREEERFQRRLERYKNSTHQLAAATSEMH</sequence>
<evidence type="ECO:0000313" key="3">
    <source>
        <dbReference type="Proteomes" id="UP000003094"/>
    </source>
</evidence>
<dbReference type="RefSeq" id="WP_006211783.1">
    <property type="nucleotide sequence ID" value="NZ_ADHJ01000041.1"/>
</dbReference>
<feature type="coiled-coil region" evidence="1">
    <location>
        <begin position="311"/>
        <end position="338"/>
    </location>
</feature>
<dbReference type="EMBL" id="ADHJ01000041">
    <property type="protein sequence ID" value="EFU39312.1"/>
    <property type="molecule type" value="Genomic_DNA"/>
</dbReference>